<dbReference type="ESTHER" id="cordf-a0a162mwk4">
    <property type="family name" value="Fungal_carboxylesterase_lipase"/>
</dbReference>
<dbReference type="AlphaFoldDB" id="A0A162MWK4"/>
<proteinExistence type="inferred from homology"/>
<dbReference type="InterPro" id="IPR050309">
    <property type="entry name" value="Type-B_Carboxylest/Lipase"/>
</dbReference>
<gene>
    <name evidence="7" type="ORF">LEL_08964</name>
</gene>
<evidence type="ECO:0000256" key="1">
    <source>
        <dbReference type="ARBA" id="ARBA00005964"/>
    </source>
</evidence>
<dbReference type="Gene3D" id="3.40.50.1820">
    <property type="entry name" value="alpha/beta hydrolase"/>
    <property type="match status" value="1"/>
</dbReference>
<accession>A0A162MWK4</accession>
<evidence type="ECO:0000313" key="7">
    <source>
        <dbReference type="EMBL" id="OAA71729.1"/>
    </source>
</evidence>
<dbReference type="Proteomes" id="UP000076881">
    <property type="component" value="Unassembled WGS sequence"/>
</dbReference>
<feature type="region of interest" description="Disordered" evidence="5">
    <location>
        <begin position="64"/>
        <end position="89"/>
    </location>
</feature>
<feature type="domain" description="Carboxylesterase type B" evidence="6">
    <location>
        <begin position="44"/>
        <end position="544"/>
    </location>
</feature>
<keyword evidence="3 4" id="KW-0378">Hydrolase</keyword>
<dbReference type="PROSITE" id="PS01173">
    <property type="entry name" value="LIPASE_GDXG_HIS"/>
    <property type="match status" value="1"/>
</dbReference>
<evidence type="ECO:0000256" key="5">
    <source>
        <dbReference type="SAM" id="MobiDB-lite"/>
    </source>
</evidence>
<dbReference type="EMBL" id="AZHF01000008">
    <property type="protein sequence ID" value="OAA71729.1"/>
    <property type="molecule type" value="Genomic_DNA"/>
</dbReference>
<feature type="chain" id="PRO_5007747893" description="Carboxylic ester hydrolase" evidence="4">
    <location>
        <begin position="33"/>
        <end position="568"/>
    </location>
</feature>
<protein>
    <recommendedName>
        <fullName evidence="4">Carboxylic ester hydrolase</fullName>
        <ecNumber evidence="4">3.1.1.-</ecNumber>
    </recommendedName>
</protein>
<organism evidence="7 8">
    <name type="scientific">Akanthomyces lecanii RCEF 1005</name>
    <dbReference type="NCBI Taxonomy" id="1081108"/>
    <lineage>
        <taxon>Eukaryota</taxon>
        <taxon>Fungi</taxon>
        <taxon>Dikarya</taxon>
        <taxon>Ascomycota</taxon>
        <taxon>Pezizomycotina</taxon>
        <taxon>Sordariomycetes</taxon>
        <taxon>Hypocreomycetidae</taxon>
        <taxon>Hypocreales</taxon>
        <taxon>Cordycipitaceae</taxon>
        <taxon>Akanthomyces</taxon>
        <taxon>Cordyceps confragosa</taxon>
    </lineage>
</organism>
<comment type="similarity">
    <text evidence="1 4">Belongs to the type-B carboxylesterase/lipase family.</text>
</comment>
<comment type="caution">
    <text evidence="7">The sequence shown here is derived from an EMBL/GenBank/DDBJ whole genome shotgun (WGS) entry which is preliminary data.</text>
</comment>
<keyword evidence="8" id="KW-1185">Reference proteome</keyword>
<dbReference type="EC" id="3.1.1.-" evidence="4"/>
<dbReference type="STRING" id="1081108.A0A162MWK4"/>
<dbReference type="InterPro" id="IPR029058">
    <property type="entry name" value="AB_hydrolase_fold"/>
</dbReference>
<keyword evidence="4" id="KW-0732">Signal</keyword>
<dbReference type="GO" id="GO:0016787">
    <property type="term" value="F:hydrolase activity"/>
    <property type="evidence" value="ECO:0007669"/>
    <property type="project" value="UniProtKB-KW"/>
</dbReference>
<sequence length="568" mass="62814">MALLRAARRSLTSVAALVLLLSLGFNLLVGKGQPVTTHLSSGTTVNGRLRSGVETFNGIPYAHPPTGPLRLRPPQRLPDNHASAIDASGTAPKCPQFPVTPVDQYIIRKFGKQLFKLPFFKNVIGQEDCLTVSVQRPTNVSADAKLPVLFWIHGGGFEMGSTSTYDASSFIKAGVKNNQPFVFVAVGYRLNGFGFLPGKEMVRDGSANIGLLDQRMGLQWAADNIASFGGDPDKVTLWGESAGAFSAIYQMNLFDGNATYKNKPLFRGVIANSGVGVPNAGIDTRRPQATYNKVVAQAGCADSKDTLVCLRSLDFASYYRAVTDNFPSLFSYYGTQMAFMPRFDGLVLRESPEKTAENGRYYAVPTIVGNQEDEGTLFSLFQRSVKSDDDLARYFGDNYFPHAPLEKIAAWVGRYTKTNTTSPSGKSTYKPYSMFGQVAAMIGDQTFTLARRRFLRSATASHPEVPVWSYLSSYLSWLPVLGTFHASDLLLVFRGLPAGYASRSTRKYYLNFLYNLDPNGDDEYEHWPRWSDNQTLLWFESSKTSHLKDDFRSEHFDALLTIGETAQQ</sequence>
<dbReference type="Pfam" id="PF00135">
    <property type="entry name" value="COesterase"/>
    <property type="match status" value="1"/>
</dbReference>
<evidence type="ECO:0000256" key="2">
    <source>
        <dbReference type="ARBA" id="ARBA00010515"/>
    </source>
</evidence>
<evidence type="ECO:0000259" key="6">
    <source>
        <dbReference type="Pfam" id="PF00135"/>
    </source>
</evidence>
<dbReference type="InterPro" id="IPR002168">
    <property type="entry name" value="Lipase_GDXG_HIS_AS"/>
</dbReference>
<dbReference type="InterPro" id="IPR019826">
    <property type="entry name" value="Carboxylesterase_B_AS"/>
</dbReference>
<dbReference type="PANTHER" id="PTHR11559">
    <property type="entry name" value="CARBOXYLESTERASE"/>
    <property type="match status" value="1"/>
</dbReference>
<evidence type="ECO:0000256" key="4">
    <source>
        <dbReference type="RuleBase" id="RU361235"/>
    </source>
</evidence>
<dbReference type="PROSITE" id="PS00122">
    <property type="entry name" value="CARBOXYLESTERASE_B_1"/>
    <property type="match status" value="1"/>
</dbReference>
<comment type="similarity">
    <text evidence="2">Belongs to the 'GDXG' lipolytic enzyme family.</text>
</comment>
<dbReference type="SUPFAM" id="SSF53474">
    <property type="entry name" value="alpha/beta-Hydrolases"/>
    <property type="match status" value="1"/>
</dbReference>
<name>A0A162MWK4_CORDF</name>
<evidence type="ECO:0000313" key="8">
    <source>
        <dbReference type="Proteomes" id="UP000076881"/>
    </source>
</evidence>
<evidence type="ECO:0000256" key="3">
    <source>
        <dbReference type="ARBA" id="ARBA00022801"/>
    </source>
</evidence>
<feature type="signal peptide" evidence="4">
    <location>
        <begin position="1"/>
        <end position="32"/>
    </location>
</feature>
<dbReference type="InterPro" id="IPR002018">
    <property type="entry name" value="CarbesteraseB"/>
</dbReference>
<dbReference type="OrthoDB" id="408631at2759"/>
<reference evidence="7 8" key="1">
    <citation type="journal article" date="2016" name="Genome Biol. Evol.">
        <title>Divergent and convergent evolution of fungal pathogenicity.</title>
        <authorList>
            <person name="Shang Y."/>
            <person name="Xiao G."/>
            <person name="Zheng P."/>
            <person name="Cen K."/>
            <person name="Zhan S."/>
            <person name="Wang C."/>
        </authorList>
    </citation>
    <scope>NUCLEOTIDE SEQUENCE [LARGE SCALE GENOMIC DNA]</scope>
    <source>
        <strain evidence="7 8">RCEF 1005</strain>
    </source>
</reference>